<dbReference type="SMART" id="SM00806">
    <property type="entry name" value="AIP3"/>
    <property type="match status" value="1"/>
</dbReference>
<dbReference type="PANTHER" id="PTHR22741">
    <property type="entry name" value="P140CAP/SNIP-RELATED"/>
    <property type="match status" value="1"/>
</dbReference>
<feature type="domain" description="Actin interacting protein 3 C-terminal" evidence="4">
    <location>
        <begin position="355"/>
        <end position="825"/>
    </location>
</feature>
<dbReference type="Pfam" id="PF23153">
    <property type="entry name" value="Aip3p_Bud6_N"/>
    <property type="match status" value="1"/>
</dbReference>
<feature type="compositionally biased region" description="Low complexity" evidence="3">
    <location>
        <begin position="27"/>
        <end position="49"/>
    </location>
</feature>
<dbReference type="AlphaFoldDB" id="A0A8H7VKB5"/>
<dbReference type="Proteomes" id="UP000646827">
    <property type="component" value="Unassembled WGS sequence"/>
</dbReference>
<feature type="compositionally biased region" description="Low complexity" evidence="3">
    <location>
        <begin position="840"/>
        <end position="855"/>
    </location>
</feature>
<gene>
    <name evidence="5" type="ORF">INT45_003469</name>
</gene>
<evidence type="ECO:0000313" key="5">
    <source>
        <dbReference type="EMBL" id="KAG2223745.1"/>
    </source>
</evidence>
<dbReference type="OrthoDB" id="783096at2759"/>
<proteinExistence type="predicted"/>
<feature type="region of interest" description="Disordered" evidence="3">
    <location>
        <begin position="262"/>
        <end position="343"/>
    </location>
</feature>
<dbReference type="InterPro" id="IPR051825">
    <property type="entry name" value="SRCIN1"/>
</dbReference>
<dbReference type="InterPro" id="IPR005613">
    <property type="entry name" value="AIP3_C"/>
</dbReference>
<feature type="region of interest" description="Disordered" evidence="3">
    <location>
        <begin position="180"/>
        <end position="249"/>
    </location>
</feature>
<feature type="region of interest" description="Disordered" evidence="3">
    <location>
        <begin position="1"/>
        <end position="56"/>
    </location>
</feature>
<feature type="region of interest" description="Disordered" evidence="3">
    <location>
        <begin position="710"/>
        <end position="754"/>
    </location>
</feature>
<evidence type="ECO:0000256" key="2">
    <source>
        <dbReference type="SAM" id="Coils"/>
    </source>
</evidence>
<dbReference type="GO" id="GO:0005519">
    <property type="term" value="F:cytoskeletal regulatory protein binding"/>
    <property type="evidence" value="ECO:0007669"/>
    <property type="project" value="InterPro"/>
</dbReference>
<organism evidence="5 6">
    <name type="scientific">Circinella minor</name>
    <dbReference type="NCBI Taxonomy" id="1195481"/>
    <lineage>
        <taxon>Eukaryota</taxon>
        <taxon>Fungi</taxon>
        <taxon>Fungi incertae sedis</taxon>
        <taxon>Mucoromycota</taxon>
        <taxon>Mucoromycotina</taxon>
        <taxon>Mucoromycetes</taxon>
        <taxon>Mucorales</taxon>
        <taxon>Lichtheimiaceae</taxon>
        <taxon>Circinella</taxon>
    </lineage>
</organism>
<feature type="compositionally biased region" description="Polar residues" evidence="3">
    <location>
        <begin position="240"/>
        <end position="249"/>
    </location>
</feature>
<evidence type="ECO:0000259" key="4">
    <source>
        <dbReference type="SMART" id="SM00806"/>
    </source>
</evidence>
<evidence type="ECO:0000313" key="6">
    <source>
        <dbReference type="Proteomes" id="UP000646827"/>
    </source>
</evidence>
<reference evidence="5 6" key="1">
    <citation type="submission" date="2020-12" db="EMBL/GenBank/DDBJ databases">
        <title>Metabolic potential, ecology and presence of endohyphal bacteria is reflected in genomic diversity of Mucoromycotina.</title>
        <authorList>
            <person name="Muszewska A."/>
            <person name="Okrasinska A."/>
            <person name="Steczkiewicz K."/>
            <person name="Drgas O."/>
            <person name="Orlowska M."/>
            <person name="Perlinska-Lenart U."/>
            <person name="Aleksandrzak-Piekarczyk T."/>
            <person name="Szatraj K."/>
            <person name="Zielenkiewicz U."/>
            <person name="Pilsyk S."/>
            <person name="Malc E."/>
            <person name="Mieczkowski P."/>
            <person name="Kruszewska J.S."/>
            <person name="Biernat P."/>
            <person name="Pawlowska J."/>
        </authorList>
    </citation>
    <scope>NUCLEOTIDE SEQUENCE [LARGE SCALE GENOMIC DNA]</scope>
    <source>
        <strain evidence="5 6">CBS 142.35</strain>
    </source>
</reference>
<feature type="compositionally biased region" description="Basic and acidic residues" evidence="3">
    <location>
        <begin position="811"/>
        <end position="827"/>
    </location>
</feature>
<evidence type="ECO:0000256" key="1">
    <source>
        <dbReference type="ARBA" id="ARBA00023054"/>
    </source>
</evidence>
<dbReference type="GO" id="GO:0005737">
    <property type="term" value="C:cytoplasm"/>
    <property type="evidence" value="ECO:0007669"/>
    <property type="project" value="TreeGrafter"/>
</dbReference>
<feature type="compositionally biased region" description="Basic and acidic residues" evidence="3">
    <location>
        <begin position="324"/>
        <end position="343"/>
    </location>
</feature>
<feature type="compositionally biased region" description="Polar residues" evidence="3">
    <location>
        <begin position="729"/>
        <end position="748"/>
    </location>
</feature>
<name>A0A8H7VKB5_9FUNG</name>
<dbReference type="Pfam" id="PF03915">
    <property type="entry name" value="AIP3"/>
    <property type="match status" value="1"/>
</dbReference>
<sequence length="855" mass="96675">MENSKDDLERHKAATVSLAPPPPPKKPAIITTVPTSTTSSATTMSSAMTEPQLSSLKRSHNVTSNVMTDIEQTITILLTCTKKFLEALTSWSMNQLNNDQVIIIYQHLADQFDRVKESLQTAQITMSDVEHIPEELYESLAATLDNYPPSKTALEQHLPAIRNIILRMLQSLKKKQAQLRETTSSSIPLLSPRRTSAGSNNSTGTMSSSVSSPISSSPRITTATSNSSSNRSSSSSRNNKTGSSDLDMTDINTQNALAELKQEENLARRSSIRRSIIPTSSSTATKIPSSTLQVDTTNNDHNTTSNNDSPITPPRRHPTLIRNSKRELSPQQQRLHEVTTSEKEKEINKGAFPLFLQVGHQVKKIMWQQHEPVTQAALGMAFLQKFDLKDKNNTIIKIQDPVSKIMYELEDMNDVGPHTLLLLIASHTSSLESSLLSQDNVNMISTKLDFIHQTLQENQKLHQNHFETPMTKSMMTTQKKESTNCNAENLDHTILKQQQDEVEYLRRDLGVLRQVAKEFQQDTTTLLHELKNAIATTPIITETKNMHSYAPTTRNSKEEQQQQQQQRADDDAGDNNSNIANINSQRNYVIETKQRAEHVSTEITRRMQDLQDTIEQLKLDVTQRRCRPSQTQLEHCDKETKSLEQEIEQLSKLLKSVKPTWKHTWEIELQTVVKEQQFLKEQENLLLDLHDDHADLLHILKQLQKISEIQQQSHGKKRNNKSIPPLRGSTVSNNNYTNNDTMSISSSGGEEAGDMSNVLKQVSTIEVDHGKRVKALEQAERMRARELANRIDDFEQELSSFVGSRKLKKTGGADHVDRQRERKDKQILKNLYQSKKEINHNNNNNITKNPSSSSP</sequence>
<accession>A0A8H7VKB5</accession>
<dbReference type="EMBL" id="JAEPRB010000055">
    <property type="protein sequence ID" value="KAG2223745.1"/>
    <property type="molecule type" value="Genomic_DNA"/>
</dbReference>
<dbReference type="InterPro" id="IPR056279">
    <property type="entry name" value="Aip3p_Bud6_N"/>
</dbReference>
<protein>
    <recommendedName>
        <fullName evidence="4">Actin interacting protein 3 C-terminal domain-containing protein</fullName>
    </recommendedName>
</protein>
<dbReference type="GO" id="GO:0051286">
    <property type="term" value="C:cell tip"/>
    <property type="evidence" value="ECO:0007669"/>
    <property type="project" value="TreeGrafter"/>
</dbReference>
<feature type="compositionally biased region" description="Low complexity" evidence="3">
    <location>
        <begin position="194"/>
        <end position="239"/>
    </location>
</feature>
<keyword evidence="6" id="KW-1185">Reference proteome</keyword>
<feature type="region of interest" description="Disordered" evidence="3">
    <location>
        <begin position="805"/>
        <end position="855"/>
    </location>
</feature>
<feature type="compositionally biased region" description="Basic and acidic residues" evidence="3">
    <location>
        <begin position="1"/>
        <end position="12"/>
    </location>
</feature>
<dbReference type="Gene3D" id="1.20.58.1540">
    <property type="entry name" value="Actin interacting protein 3, C-terminal domain"/>
    <property type="match status" value="1"/>
</dbReference>
<comment type="caution">
    <text evidence="5">The sequence shown here is derived from an EMBL/GenBank/DDBJ whole genome shotgun (WGS) entry which is preliminary data.</text>
</comment>
<dbReference type="GO" id="GO:0030010">
    <property type="term" value="P:establishment of cell polarity"/>
    <property type="evidence" value="ECO:0007669"/>
    <property type="project" value="TreeGrafter"/>
</dbReference>
<feature type="compositionally biased region" description="Polar residues" evidence="3">
    <location>
        <begin position="574"/>
        <end position="586"/>
    </location>
</feature>
<dbReference type="PANTHER" id="PTHR22741:SF10">
    <property type="entry name" value="COILED-COIL DOMAIN-CONTAINING PROTEIN CG32809"/>
    <property type="match status" value="1"/>
</dbReference>
<feature type="region of interest" description="Disordered" evidence="3">
    <location>
        <begin position="542"/>
        <end position="586"/>
    </location>
</feature>
<keyword evidence="1 2" id="KW-0175">Coiled coil</keyword>
<feature type="compositionally biased region" description="Low complexity" evidence="3">
    <location>
        <begin position="273"/>
        <end position="309"/>
    </location>
</feature>
<evidence type="ECO:0000256" key="3">
    <source>
        <dbReference type="SAM" id="MobiDB-lite"/>
    </source>
</evidence>
<dbReference type="InterPro" id="IPR022782">
    <property type="entry name" value="AIP3-like_C"/>
</dbReference>
<feature type="coiled-coil region" evidence="2">
    <location>
        <begin position="600"/>
        <end position="653"/>
    </location>
</feature>